<dbReference type="SUPFAM" id="SSF46767">
    <property type="entry name" value="Methylated DNA-protein cysteine methyltransferase, C-terminal domain"/>
    <property type="match status" value="1"/>
</dbReference>
<keyword evidence="1" id="KW-0227">DNA damage</keyword>
<feature type="region of interest" description="Disordered" evidence="2">
    <location>
        <begin position="1"/>
        <end position="23"/>
    </location>
</feature>
<dbReference type="InterPro" id="IPR036388">
    <property type="entry name" value="WH-like_DNA-bd_sf"/>
</dbReference>
<sequence length="128" mass="13551">MAGVTSPARTRPRADPDTAAGLPTPYAEAVLDLVSRIPPGRVMAYGDVAAALQRGGGPRQVGTVMARFGSGVPWHRVVRADGSPAVGHEAEALRRHRREGTPLRGTRIDMARARWAPEMSHPGDGIGE</sequence>
<comment type="caution">
    <text evidence="4">The sequence shown here is derived from an EMBL/GenBank/DDBJ whole genome shotgun (WGS) entry which is preliminary data.</text>
</comment>
<evidence type="ECO:0000313" key="4">
    <source>
        <dbReference type="EMBL" id="MFC6237508.1"/>
    </source>
</evidence>
<name>A0ABW1SYQ9_9ACTN</name>
<dbReference type="Pfam" id="PF01035">
    <property type="entry name" value="DNA_binding_1"/>
    <property type="match status" value="1"/>
</dbReference>
<dbReference type="Proteomes" id="UP001596138">
    <property type="component" value="Unassembled WGS sequence"/>
</dbReference>
<feature type="domain" description="Methylated-DNA-[protein]-cysteine S-methyltransferase DNA binding" evidence="3">
    <location>
        <begin position="26"/>
        <end position="87"/>
    </location>
</feature>
<gene>
    <name evidence="4" type="ORF">ACFQGU_06435</name>
</gene>
<dbReference type="PANTHER" id="PTHR42942">
    <property type="entry name" value="6-O-METHYLGUANINE DNA METHYLTRANSFERASE"/>
    <property type="match status" value="1"/>
</dbReference>
<dbReference type="Gene3D" id="1.10.10.10">
    <property type="entry name" value="Winged helix-like DNA-binding domain superfamily/Winged helix DNA-binding domain"/>
    <property type="match status" value="1"/>
</dbReference>
<dbReference type="InterPro" id="IPR052520">
    <property type="entry name" value="ATL_DNA_repair"/>
</dbReference>
<evidence type="ECO:0000256" key="2">
    <source>
        <dbReference type="SAM" id="MobiDB-lite"/>
    </source>
</evidence>
<dbReference type="InterPro" id="IPR036217">
    <property type="entry name" value="MethylDNA_cys_MeTrfase_DNAb"/>
</dbReference>
<keyword evidence="5" id="KW-1185">Reference proteome</keyword>
<proteinExistence type="predicted"/>
<dbReference type="PANTHER" id="PTHR42942:SF1">
    <property type="entry name" value="ALKYLTRANSFERASE-LIKE PROTEIN 1"/>
    <property type="match status" value="1"/>
</dbReference>
<dbReference type="EMBL" id="JBHSTI010000008">
    <property type="protein sequence ID" value="MFC6237508.1"/>
    <property type="molecule type" value="Genomic_DNA"/>
</dbReference>
<evidence type="ECO:0000313" key="5">
    <source>
        <dbReference type="Proteomes" id="UP001596138"/>
    </source>
</evidence>
<organism evidence="4 5">
    <name type="scientific">Longivirga aurantiaca</name>
    <dbReference type="NCBI Taxonomy" id="1837743"/>
    <lineage>
        <taxon>Bacteria</taxon>
        <taxon>Bacillati</taxon>
        <taxon>Actinomycetota</taxon>
        <taxon>Actinomycetes</taxon>
        <taxon>Sporichthyales</taxon>
        <taxon>Sporichthyaceae</taxon>
        <taxon>Longivirga</taxon>
    </lineage>
</organism>
<accession>A0ABW1SYQ9</accession>
<evidence type="ECO:0000256" key="1">
    <source>
        <dbReference type="ARBA" id="ARBA00022763"/>
    </source>
</evidence>
<reference evidence="5" key="1">
    <citation type="journal article" date="2019" name="Int. J. Syst. Evol. Microbiol.">
        <title>The Global Catalogue of Microorganisms (GCM) 10K type strain sequencing project: providing services to taxonomists for standard genome sequencing and annotation.</title>
        <authorList>
            <consortium name="The Broad Institute Genomics Platform"/>
            <consortium name="The Broad Institute Genome Sequencing Center for Infectious Disease"/>
            <person name="Wu L."/>
            <person name="Ma J."/>
        </authorList>
    </citation>
    <scope>NUCLEOTIDE SEQUENCE [LARGE SCALE GENOMIC DNA]</scope>
    <source>
        <strain evidence="5">CGMCC 4.7317</strain>
    </source>
</reference>
<dbReference type="InterPro" id="IPR014048">
    <property type="entry name" value="MethylDNA_cys_MeTrfase_DNA-bd"/>
</dbReference>
<evidence type="ECO:0000259" key="3">
    <source>
        <dbReference type="Pfam" id="PF01035"/>
    </source>
</evidence>
<dbReference type="RefSeq" id="WP_386764869.1">
    <property type="nucleotide sequence ID" value="NZ_JBHSTI010000008.1"/>
</dbReference>
<protein>
    <submittedName>
        <fullName evidence="4">MGMT family protein</fullName>
    </submittedName>
</protein>
<feature type="region of interest" description="Disordered" evidence="2">
    <location>
        <begin position="88"/>
        <end position="109"/>
    </location>
</feature>
<dbReference type="CDD" id="cd06445">
    <property type="entry name" value="ATase"/>
    <property type="match status" value="1"/>
</dbReference>